<keyword evidence="3" id="KW-1185">Reference proteome</keyword>
<organism evidence="2 3">
    <name type="scientific">Streptomyces ovatisporus</name>
    <dbReference type="NCBI Taxonomy" id="1128682"/>
    <lineage>
        <taxon>Bacteria</taxon>
        <taxon>Bacillati</taxon>
        <taxon>Actinomycetota</taxon>
        <taxon>Actinomycetes</taxon>
        <taxon>Kitasatosporales</taxon>
        <taxon>Streptomycetaceae</taxon>
        <taxon>Streptomyces</taxon>
    </lineage>
</organism>
<sequence length="173" mass="18580">MDQGKAAVYGAIVGVGGTVLGHLIAWMQLRTQAKYGNAQWRRQLQRDSYGVLIEKVIAVTQQLEALGKDIRATGCTSTKYAQLTSLAQSAGPDIDSATIVVLLEGPQPISEQAFEVGHAVRAWGAALDAFASAVLNQETGKDEKDEEEQQISLIAGEVVGTFIDMARKHLDRA</sequence>
<keyword evidence="1" id="KW-0812">Transmembrane</keyword>
<dbReference type="RefSeq" id="WP_386448368.1">
    <property type="nucleotide sequence ID" value="NZ_JBHSFH010000007.1"/>
</dbReference>
<protein>
    <recommendedName>
        <fullName evidence="4">Secreted protein</fullName>
    </recommendedName>
</protein>
<proteinExistence type="predicted"/>
<keyword evidence="1" id="KW-1133">Transmembrane helix</keyword>
<evidence type="ECO:0000256" key="1">
    <source>
        <dbReference type="SAM" id="Phobius"/>
    </source>
</evidence>
<evidence type="ECO:0000313" key="3">
    <source>
        <dbReference type="Proteomes" id="UP001595997"/>
    </source>
</evidence>
<dbReference type="Proteomes" id="UP001595997">
    <property type="component" value="Unassembled WGS sequence"/>
</dbReference>
<comment type="caution">
    <text evidence="2">The sequence shown here is derived from an EMBL/GenBank/DDBJ whole genome shotgun (WGS) entry which is preliminary data.</text>
</comment>
<gene>
    <name evidence="2" type="ORF">ACFPA8_15240</name>
</gene>
<name>A0ABV9A9Y9_9ACTN</name>
<feature type="transmembrane region" description="Helical" evidence="1">
    <location>
        <begin position="6"/>
        <end position="26"/>
    </location>
</feature>
<dbReference type="EMBL" id="JBHSFH010000007">
    <property type="protein sequence ID" value="MFC4495485.1"/>
    <property type="molecule type" value="Genomic_DNA"/>
</dbReference>
<reference evidence="3" key="1">
    <citation type="journal article" date="2019" name="Int. J. Syst. Evol. Microbiol.">
        <title>The Global Catalogue of Microorganisms (GCM) 10K type strain sequencing project: providing services to taxonomists for standard genome sequencing and annotation.</title>
        <authorList>
            <consortium name="The Broad Institute Genomics Platform"/>
            <consortium name="The Broad Institute Genome Sequencing Center for Infectious Disease"/>
            <person name="Wu L."/>
            <person name="Ma J."/>
        </authorList>
    </citation>
    <scope>NUCLEOTIDE SEQUENCE [LARGE SCALE GENOMIC DNA]</scope>
    <source>
        <strain evidence="3">CGMCC 4.7357</strain>
    </source>
</reference>
<accession>A0ABV9A9Y9</accession>
<keyword evidence="1" id="KW-0472">Membrane</keyword>
<evidence type="ECO:0008006" key="4">
    <source>
        <dbReference type="Google" id="ProtNLM"/>
    </source>
</evidence>
<evidence type="ECO:0000313" key="2">
    <source>
        <dbReference type="EMBL" id="MFC4495485.1"/>
    </source>
</evidence>